<evidence type="ECO:0000256" key="5">
    <source>
        <dbReference type="ARBA" id="ARBA00022827"/>
    </source>
</evidence>
<dbReference type="NCBIfam" id="TIGR01424">
    <property type="entry name" value="gluta_reduc_2"/>
    <property type="match status" value="1"/>
</dbReference>
<proteinExistence type="inferred from homology"/>
<evidence type="ECO:0000256" key="2">
    <source>
        <dbReference type="ARBA" id="ARBA00007532"/>
    </source>
</evidence>
<dbReference type="SUPFAM" id="SSF51905">
    <property type="entry name" value="FAD/NAD(P)-binding domain"/>
    <property type="match status" value="1"/>
</dbReference>
<dbReference type="NCBIfam" id="NF004776">
    <property type="entry name" value="PRK06116.1"/>
    <property type="match status" value="1"/>
</dbReference>
<dbReference type="PANTHER" id="PTHR42737:SF2">
    <property type="entry name" value="GLUTATHIONE REDUCTASE"/>
    <property type="match status" value="1"/>
</dbReference>
<dbReference type="RefSeq" id="WP_377360039.1">
    <property type="nucleotide sequence ID" value="NZ_JBHTCM010000016.1"/>
</dbReference>
<feature type="domain" description="Pyridine nucleotide-disulphide oxidoreductase dimerisation" evidence="13">
    <location>
        <begin position="338"/>
        <end position="446"/>
    </location>
</feature>
<keyword evidence="7 11" id="KW-0560">Oxidoreductase</keyword>
<dbReference type="PROSITE" id="PS00076">
    <property type="entry name" value="PYRIDINE_REDOX_1"/>
    <property type="match status" value="1"/>
</dbReference>
<dbReference type="InterPro" id="IPR001100">
    <property type="entry name" value="Pyr_nuc-diS_OxRdtase"/>
</dbReference>
<keyword evidence="5 11" id="KW-0274">FAD</keyword>
<evidence type="ECO:0000313" key="16">
    <source>
        <dbReference type="Proteomes" id="UP001596456"/>
    </source>
</evidence>
<dbReference type="EMBL" id="JBHTCM010000016">
    <property type="protein sequence ID" value="MFC7334481.1"/>
    <property type="molecule type" value="Genomic_DNA"/>
</dbReference>
<dbReference type="EC" id="1.8.1.7" evidence="12"/>
<evidence type="ECO:0000256" key="7">
    <source>
        <dbReference type="ARBA" id="ARBA00023002"/>
    </source>
</evidence>
<gene>
    <name evidence="15" type="primary">gor</name>
    <name evidence="15" type="ORF">ACFQPS_15035</name>
</gene>
<protein>
    <recommendedName>
        <fullName evidence="12">Glutathione reductase</fullName>
        <shortName evidence="12">GRase</shortName>
        <ecNumber evidence="12">1.8.1.7</ecNumber>
    </recommendedName>
</protein>
<dbReference type="Proteomes" id="UP001596456">
    <property type="component" value="Unassembled WGS sequence"/>
</dbReference>
<evidence type="ECO:0000256" key="12">
    <source>
        <dbReference type="RuleBase" id="RU365040"/>
    </source>
</evidence>
<comment type="cofactor">
    <cofactor evidence="1 12">
        <name>FAD</name>
        <dbReference type="ChEBI" id="CHEBI:57692"/>
    </cofactor>
</comment>
<evidence type="ECO:0000259" key="13">
    <source>
        <dbReference type="Pfam" id="PF02852"/>
    </source>
</evidence>
<evidence type="ECO:0000256" key="4">
    <source>
        <dbReference type="ARBA" id="ARBA00022630"/>
    </source>
</evidence>
<comment type="caution">
    <text evidence="15">The sequence shown here is derived from an EMBL/GenBank/DDBJ whole genome shotgun (WGS) entry which is preliminary data.</text>
</comment>
<name>A0ABW2KYU1_9PROT</name>
<evidence type="ECO:0000256" key="9">
    <source>
        <dbReference type="ARBA" id="ARBA00023284"/>
    </source>
</evidence>
<feature type="domain" description="FAD/NAD(P)-binding" evidence="14">
    <location>
        <begin position="7"/>
        <end position="318"/>
    </location>
</feature>
<dbReference type="InterPro" id="IPR023753">
    <property type="entry name" value="FAD/NAD-binding_dom"/>
</dbReference>
<dbReference type="Pfam" id="PF07992">
    <property type="entry name" value="Pyr_redox_2"/>
    <property type="match status" value="1"/>
</dbReference>
<evidence type="ECO:0000256" key="1">
    <source>
        <dbReference type="ARBA" id="ARBA00001974"/>
    </source>
</evidence>
<dbReference type="GO" id="GO:0004362">
    <property type="term" value="F:glutathione-disulfide reductase (NADPH) activity"/>
    <property type="evidence" value="ECO:0007669"/>
    <property type="project" value="UniProtKB-EC"/>
</dbReference>
<reference evidence="16" key="1">
    <citation type="journal article" date="2019" name="Int. J. Syst. Evol. Microbiol.">
        <title>The Global Catalogue of Microorganisms (GCM) 10K type strain sequencing project: providing services to taxonomists for standard genome sequencing and annotation.</title>
        <authorList>
            <consortium name="The Broad Institute Genomics Platform"/>
            <consortium name="The Broad Institute Genome Sequencing Center for Infectious Disease"/>
            <person name="Wu L."/>
            <person name="Ma J."/>
        </authorList>
    </citation>
    <scope>NUCLEOTIDE SEQUENCE [LARGE SCALE GENOMIC DNA]</scope>
    <source>
        <strain evidence="16">CGMCC 1.16275</strain>
    </source>
</reference>
<dbReference type="InterPro" id="IPR004099">
    <property type="entry name" value="Pyr_nucl-diS_OxRdtase_dimer"/>
</dbReference>
<dbReference type="PRINTS" id="PR00368">
    <property type="entry name" value="FADPNR"/>
</dbReference>
<evidence type="ECO:0000313" key="15">
    <source>
        <dbReference type="EMBL" id="MFC7334481.1"/>
    </source>
</evidence>
<dbReference type="Gene3D" id="3.50.50.60">
    <property type="entry name" value="FAD/NAD(P)-binding domain"/>
    <property type="match status" value="2"/>
</dbReference>
<evidence type="ECO:0000259" key="14">
    <source>
        <dbReference type="Pfam" id="PF07992"/>
    </source>
</evidence>
<dbReference type="SUPFAM" id="SSF55424">
    <property type="entry name" value="FAD/NAD-linked reductases, dimerisation (C-terminal) domain"/>
    <property type="match status" value="1"/>
</dbReference>
<comment type="catalytic activity">
    <reaction evidence="10 12">
        <text>2 glutathione + NADP(+) = glutathione disulfide + NADPH + H(+)</text>
        <dbReference type="Rhea" id="RHEA:11740"/>
        <dbReference type="ChEBI" id="CHEBI:15378"/>
        <dbReference type="ChEBI" id="CHEBI:57783"/>
        <dbReference type="ChEBI" id="CHEBI:57925"/>
        <dbReference type="ChEBI" id="CHEBI:58297"/>
        <dbReference type="ChEBI" id="CHEBI:58349"/>
        <dbReference type="EC" id="1.8.1.7"/>
    </reaction>
</comment>
<keyword evidence="4 11" id="KW-0285">Flavoprotein</keyword>
<keyword evidence="8" id="KW-1015">Disulfide bond</keyword>
<sequence>MPAYDFDLFTIGGGSGGVRAARIASQHGARVGLAEEGRLGGTCVNVGCVPKKLLVYAAQYAHDMEDAAGYGWAVGGRTHDWSRLIAAKDTEIARLNGIYRRLLEGAGVTLFEGRARVVDPHTVEVAGQRVTAERILIATGGWPELPDEPGAREYGITSNEVFHLERFPERVVVAGGGYIATEFACMFNGLGAKVRQLYRGKQILRGFDRDVREFLTEELVKSGIDLRLNTVIKRIEKAGDCLMAELSDGRSIECDAVVYAIGRRPMSRGIGLEEAGVALDAAGAVIVDGGYRTSVPSIYALGDVTNRVNLTPVAIAEGHALADTLFGGNPRDVCYDNIPTAVFSIPPVATCGLTEEEARQRLGAVDIYRTTFKPMRHQLSGRDQRTLMKLVVDRASQRVVGCHMVGADTPEMIQGVAVAMNAGATKQVFDRTIGLHPTAAEEFVTMRTKAPDPEAPDRKD</sequence>
<dbReference type="InterPro" id="IPR006324">
    <property type="entry name" value="GSHR"/>
</dbReference>
<keyword evidence="16" id="KW-1185">Reference proteome</keyword>
<evidence type="ECO:0000256" key="8">
    <source>
        <dbReference type="ARBA" id="ARBA00023157"/>
    </source>
</evidence>
<keyword evidence="9 11" id="KW-0676">Redox-active center</keyword>
<dbReference type="PIRSF" id="PIRSF000350">
    <property type="entry name" value="Mercury_reductase_MerA"/>
    <property type="match status" value="1"/>
</dbReference>
<comment type="function">
    <text evidence="12">Catalyzes the reduction of glutathione disulfide (GSSG) to reduced glutathione (GSH).</text>
</comment>
<evidence type="ECO:0000256" key="11">
    <source>
        <dbReference type="RuleBase" id="RU003691"/>
    </source>
</evidence>
<dbReference type="PANTHER" id="PTHR42737">
    <property type="entry name" value="GLUTATHIONE REDUCTASE"/>
    <property type="match status" value="1"/>
</dbReference>
<evidence type="ECO:0000256" key="10">
    <source>
        <dbReference type="ARBA" id="ARBA00049142"/>
    </source>
</evidence>
<dbReference type="Pfam" id="PF02852">
    <property type="entry name" value="Pyr_redox_dim"/>
    <property type="match status" value="1"/>
</dbReference>
<accession>A0ABW2KYU1</accession>
<dbReference type="Gene3D" id="3.30.390.30">
    <property type="match status" value="1"/>
</dbReference>
<keyword evidence="6 12" id="KW-0521">NADP</keyword>
<evidence type="ECO:0000256" key="6">
    <source>
        <dbReference type="ARBA" id="ARBA00022857"/>
    </source>
</evidence>
<evidence type="ECO:0000256" key="3">
    <source>
        <dbReference type="ARBA" id="ARBA00011738"/>
    </source>
</evidence>
<organism evidence="15 16">
    <name type="scientific">Rhodocista pekingensis</name>
    <dbReference type="NCBI Taxonomy" id="201185"/>
    <lineage>
        <taxon>Bacteria</taxon>
        <taxon>Pseudomonadati</taxon>
        <taxon>Pseudomonadota</taxon>
        <taxon>Alphaproteobacteria</taxon>
        <taxon>Rhodospirillales</taxon>
        <taxon>Azospirillaceae</taxon>
        <taxon>Rhodocista</taxon>
    </lineage>
</organism>
<dbReference type="InterPro" id="IPR036188">
    <property type="entry name" value="FAD/NAD-bd_sf"/>
</dbReference>
<dbReference type="InterPro" id="IPR016156">
    <property type="entry name" value="FAD/NAD-linked_Rdtase_dimer_sf"/>
</dbReference>
<comment type="similarity">
    <text evidence="2 11">Belongs to the class-I pyridine nucleotide-disulfide oxidoreductase family.</text>
</comment>
<comment type="subunit">
    <text evidence="3">Homodimer.</text>
</comment>
<dbReference type="PRINTS" id="PR00411">
    <property type="entry name" value="PNDRDTASEI"/>
</dbReference>
<dbReference type="InterPro" id="IPR046952">
    <property type="entry name" value="GSHR/TRXR-like"/>
</dbReference>
<dbReference type="InterPro" id="IPR012999">
    <property type="entry name" value="Pyr_OxRdtase_I_AS"/>
</dbReference>